<organism evidence="3">
    <name type="scientific">Spirodela intermedia</name>
    <name type="common">Intermediate duckweed</name>
    <dbReference type="NCBI Taxonomy" id="51605"/>
    <lineage>
        <taxon>Eukaryota</taxon>
        <taxon>Viridiplantae</taxon>
        <taxon>Streptophyta</taxon>
        <taxon>Embryophyta</taxon>
        <taxon>Tracheophyta</taxon>
        <taxon>Spermatophyta</taxon>
        <taxon>Magnoliopsida</taxon>
        <taxon>Liliopsida</taxon>
        <taxon>Araceae</taxon>
        <taxon>Lemnoideae</taxon>
        <taxon>Spirodela</taxon>
    </lineage>
</organism>
<dbReference type="Pfam" id="PF04520">
    <property type="entry name" value="Senescence_reg"/>
    <property type="match status" value="1"/>
</dbReference>
<evidence type="ECO:0000313" key="5">
    <source>
        <dbReference type="Proteomes" id="UP000663760"/>
    </source>
</evidence>
<dbReference type="InterPro" id="IPR007608">
    <property type="entry name" value="Senescence_reg_S40"/>
</dbReference>
<feature type="compositionally biased region" description="Basic residues" evidence="2">
    <location>
        <begin position="1"/>
        <end position="15"/>
    </location>
</feature>
<sequence>MAKGRNHSKDHHHHERFLGGFGDAQGHVAGGDISEEDVWYAEDACASGDGGSVSGGEEGLYARGVAAAQIRRWVKVERPAVGGLSLAFEGGSGGAGESSSRRVVQRLRNVDASAAARGREHRAAPSSAPVSVPDWPRILRVESADSLHLHAGYDDDDGEWVPPHEYLAREYAKSGRSMTNSVVEGIGRTLKGRDLSRVRNAVWSQTGFFG</sequence>
<protein>
    <submittedName>
        <fullName evidence="3">Uncharacterized protein</fullName>
    </submittedName>
</protein>
<evidence type="ECO:0000256" key="2">
    <source>
        <dbReference type="SAM" id="MobiDB-lite"/>
    </source>
</evidence>
<gene>
    <name evidence="3" type="ORF">SI7747_04004662</name>
    <name evidence="4" type="ORF">SI8410_04005061</name>
</gene>
<name>A0A7I8IM38_SPIIN</name>
<dbReference type="EMBL" id="LR743591">
    <property type="protein sequence ID" value="CAA2618495.1"/>
    <property type="molecule type" value="Genomic_DNA"/>
</dbReference>
<dbReference type="GO" id="GO:0010150">
    <property type="term" value="P:leaf senescence"/>
    <property type="evidence" value="ECO:0007669"/>
    <property type="project" value="UniProtKB-ARBA"/>
</dbReference>
<evidence type="ECO:0000256" key="1">
    <source>
        <dbReference type="ARBA" id="ARBA00034773"/>
    </source>
</evidence>
<feature type="region of interest" description="Disordered" evidence="2">
    <location>
        <begin position="1"/>
        <end position="22"/>
    </location>
</feature>
<comment type="similarity">
    <text evidence="1">Belongs to the senescence regulator S40 family.</text>
</comment>
<dbReference type="PANTHER" id="PTHR46525:SF2">
    <property type="entry name" value="EMB|CAB72159.1"/>
    <property type="match status" value="1"/>
</dbReference>
<keyword evidence="5" id="KW-1185">Reference proteome</keyword>
<accession>A0A7I8IM38</accession>
<reference evidence="3" key="1">
    <citation type="submission" date="2019-12" db="EMBL/GenBank/DDBJ databases">
        <authorList>
            <person name="Scholz U."/>
            <person name="Mascher M."/>
            <person name="Fiebig A."/>
        </authorList>
    </citation>
    <scope>NUCLEOTIDE SEQUENCE</scope>
</reference>
<dbReference type="OrthoDB" id="1917735at2759"/>
<dbReference type="PANTHER" id="PTHR46525">
    <property type="entry name" value="EMB|CAB72159.1"/>
    <property type="match status" value="1"/>
</dbReference>
<dbReference type="AlphaFoldDB" id="A0A7I8IM38"/>
<evidence type="ECO:0000313" key="4">
    <source>
        <dbReference type="EMBL" id="CAA7394400.1"/>
    </source>
</evidence>
<proteinExistence type="inferred from homology"/>
<evidence type="ECO:0000313" key="3">
    <source>
        <dbReference type="EMBL" id="CAA2618495.1"/>
    </source>
</evidence>
<dbReference type="EMBL" id="LR746267">
    <property type="protein sequence ID" value="CAA7394400.1"/>
    <property type="molecule type" value="Genomic_DNA"/>
</dbReference>
<dbReference type="Proteomes" id="UP000663760">
    <property type="component" value="Chromosome 4"/>
</dbReference>